<dbReference type="AlphaFoldDB" id="A0A1H5WFV7"/>
<proteinExistence type="predicted"/>
<dbReference type="EMBL" id="FNVD01000008">
    <property type="protein sequence ID" value="SEF98335.1"/>
    <property type="molecule type" value="Genomic_DNA"/>
</dbReference>
<accession>A0A1H5WFV7</accession>
<evidence type="ECO:0000313" key="1">
    <source>
        <dbReference type="EMBL" id="SEF98335.1"/>
    </source>
</evidence>
<sequence length="32" mass="3514">MQGGSKEGWRISLRACPGALERPIWGPDKTSE</sequence>
<keyword evidence="2" id="KW-1185">Reference proteome</keyword>
<protein>
    <submittedName>
        <fullName evidence="1">Uncharacterized protein</fullName>
    </submittedName>
</protein>
<reference evidence="1 2" key="1">
    <citation type="submission" date="2016-10" db="EMBL/GenBank/DDBJ databases">
        <authorList>
            <person name="de Groot N.N."/>
        </authorList>
    </citation>
    <scope>NUCLEOTIDE SEQUENCE [LARGE SCALE GENOMIC DNA]</scope>
    <source>
        <strain evidence="1 2">DSM 23413</strain>
    </source>
</reference>
<dbReference type="Proteomes" id="UP000236742">
    <property type="component" value="Unassembled WGS sequence"/>
</dbReference>
<name>A0A1H5WFV7_9RHOB</name>
<organism evidence="1 2">
    <name type="scientific">Jhaorihella thermophila</name>
    <dbReference type="NCBI Taxonomy" id="488547"/>
    <lineage>
        <taxon>Bacteria</taxon>
        <taxon>Pseudomonadati</taxon>
        <taxon>Pseudomonadota</taxon>
        <taxon>Alphaproteobacteria</taxon>
        <taxon>Rhodobacterales</taxon>
        <taxon>Paracoccaceae</taxon>
        <taxon>Jhaorihella</taxon>
    </lineage>
</organism>
<gene>
    <name evidence="1" type="ORF">SAMN05421751_1083</name>
</gene>
<evidence type="ECO:0000313" key="2">
    <source>
        <dbReference type="Proteomes" id="UP000236742"/>
    </source>
</evidence>